<feature type="region of interest" description="Disordered" evidence="1">
    <location>
        <begin position="1"/>
        <end position="28"/>
    </location>
</feature>
<evidence type="ECO:0000313" key="2">
    <source>
        <dbReference type="EMBL" id="ASK65059.1"/>
    </source>
</evidence>
<dbReference type="OrthoDB" id="3399802at2"/>
<dbReference type="AlphaFoldDB" id="A0A220UA73"/>
<name>A0A220UA73_9MICO</name>
<dbReference type="Gene3D" id="1.10.10.10">
    <property type="entry name" value="Winged helix-like DNA-binding domain superfamily/Winged helix DNA-binding domain"/>
    <property type="match status" value="1"/>
</dbReference>
<protein>
    <submittedName>
        <fullName evidence="2">Transcriptional regulator</fullName>
    </submittedName>
</protein>
<dbReference type="Proteomes" id="UP000198398">
    <property type="component" value="Chromosome"/>
</dbReference>
<sequence length="230" mass="24230">MENFRTGPAAQNGLPPRRSAAGRRHSGAREQVLRTVEAQRSPVSVAAIGRATGLHENTVRGHLDQLLADGHVTRARASADGRGRPAWLWRPTRYGPASPYAALAGVLAGTIARTSTDPAATAHEAGRGWGAQLAADLPETSPPATARDVVTDAMAAQGFDPVDDGEQIVLHRCPLLEAASRHTEVVCSVHRGLLAGLLEDAPGLEEARPEVELLPFAAPGQCHLRLRDAG</sequence>
<organism evidence="2 3">
    <name type="scientific">Brachybacterium avium</name>
    <dbReference type="NCBI Taxonomy" id="2017485"/>
    <lineage>
        <taxon>Bacteria</taxon>
        <taxon>Bacillati</taxon>
        <taxon>Actinomycetota</taxon>
        <taxon>Actinomycetes</taxon>
        <taxon>Micrococcales</taxon>
        <taxon>Dermabacteraceae</taxon>
        <taxon>Brachybacterium</taxon>
    </lineage>
</organism>
<dbReference type="RefSeq" id="WP_089064306.1">
    <property type="nucleotide sequence ID" value="NZ_CP022316.1"/>
</dbReference>
<dbReference type="KEGG" id="brv:CFK39_03590"/>
<dbReference type="SUPFAM" id="SSF46785">
    <property type="entry name" value="Winged helix' DNA-binding domain"/>
    <property type="match status" value="1"/>
</dbReference>
<reference evidence="3" key="1">
    <citation type="submission" date="2017-07" db="EMBL/GenBank/DDBJ databases">
        <title>Brachybacterium sp. VR2415.</title>
        <authorList>
            <person name="Tak E.J."/>
            <person name="Bae J.-W."/>
        </authorList>
    </citation>
    <scope>NUCLEOTIDE SEQUENCE [LARGE SCALE GENOMIC DNA]</scope>
    <source>
        <strain evidence="3">VR2415</strain>
    </source>
</reference>
<dbReference type="EMBL" id="CP022316">
    <property type="protein sequence ID" value="ASK65059.1"/>
    <property type="molecule type" value="Genomic_DNA"/>
</dbReference>
<proteinExistence type="predicted"/>
<dbReference type="InterPro" id="IPR036388">
    <property type="entry name" value="WH-like_DNA-bd_sf"/>
</dbReference>
<keyword evidence="3" id="KW-1185">Reference proteome</keyword>
<accession>A0A220UA73</accession>
<dbReference type="InterPro" id="IPR036390">
    <property type="entry name" value="WH_DNA-bd_sf"/>
</dbReference>
<gene>
    <name evidence="2" type="ORF">CFK39_03590</name>
</gene>
<evidence type="ECO:0000313" key="3">
    <source>
        <dbReference type="Proteomes" id="UP000198398"/>
    </source>
</evidence>
<evidence type="ECO:0000256" key="1">
    <source>
        <dbReference type="SAM" id="MobiDB-lite"/>
    </source>
</evidence>